<name>A0A1H3D5S1_9BACT</name>
<keyword evidence="3" id="KW-1185">Reference proteome</keyword>
<dbReference type="EMBL" id="FNOV01000002">
    <property type="protein sequence ID" value="SDX61852.1"/>
    <property type="molecule type" value="Genomic_DNA"/>
</dbReference>
<evidence type="ECO:0000313" key="3">
    <source>
        <dbReference type="Proteomes" id="UP000199249"/>
    </source>
</evidence>
<dbReference type="OrthoDB" id="6008354at2"/>
<feature type="transmembrane region" description="Helical" evidence="1">
    <location>
        <begin position="211"/>
        <end position="231"/>
    </location>
</feature>
<dbReference type="STRING" id="651662.SAMN04488069_102236"/>
<protein>
    <recommendedName>
        <fullName evidence="4">Dolichyl-phosphate-mannose-protein mannosyltransferase</fullName>
    </recommendedName>
</protein>
<dbReference type="AlphaFoldDB" id="A0A1H3D5S1"/>
<feature type="transmembrane region" description="Helical" evidence="1">
    <location>
        <begin position="435"/>
        <end position="454"/>
    </location>
</feature>
<dbReference type="RefSeq" id="WP_139255069.1">
    <property type="nucleotide sequence ID" value="NZ_FNOV01000002.1"/>
</dbReference>
<accession>A0A1H3D5S1</accession>
<organism evidence="2 3">
    <name type="scientific">Hymenobacter psychrophilus</name>
    <dbReference type="NCBI Taxonomy" id="651662"/>
    <lineage>
        <taxon>Bacteria</taxon>
        <taxon>Pseudomonadati</taxon>
        <taxon>Bacteroidota</taxon>
        <taxon>Cytophagia</taxon>
        <taxon>Cytophagales</taxon>
        <taxon>Hymenobacteraceae</taxon>
        <taxon>Hymenobacter</taxon>
    </lineage>
</organism>
<evidence type="ECO:0000256" key="1">
    <source>
        <dbReference type="SAM" id="Phobius"/>
    </source>
</evidence>
<gene>
    <name evidence="2" type="ORF">SAMN04488069_102236</name>
</gene>
<feature type="transmembrane region" description="Helical" evidence="1">
    <location>
        <begin position="144"/>
        <end position="162"/>
    </location>
</feature>
<feature type="transmembrane region" description="Helical" evidence="1">
    <location>
        <begin position="405"/>
        <end position="423"/>
    </location>
</feature>
<proteinExistence type="predicted"/>
<reference evidence="3" key="1">
    <citation type="submission" date="2016-10" db="EMBL/GenBank/DDBJ databases">
        <authorList>
            <person name="Varghese N."/>
            <person name="Submissions S."/>
        </authorList>
    </citation>
    <scope>NUCLEOTIDE SEQUENCE [LARGE SCALE GENOMIC DNA]</scope>
    <source>
        <strain evidence="3">CGMCC 1.8975</strain>
    </source>
</reference>
<keyword evidence="1" id="KW-0472">Membrane</keyword>
<dbReference type="Proteomes" id="UP000199249">
    <property type="component" value="Unassembled WGS sequence"/>
</dbReference>
<keyword evidence="1" id="KW-1133">Transmembrane helix</keyword>
<feature type="transmembrane region" description="Helical" evidence="1">
    <location>
        <begin position="168"/>
        <end position="199"/>
    </location>
</feature>
<evidence type="ECO:0000313" key="2">
    <source>
        <dbReference type="EMBL" id="SDX61852.1"/>
    </source>
</evidence>
<evidence type="ECO:0008006" key="4">
    <source>
        <dbReference type="Google" id="ProtNLM"/>
    </source>
</evidence>
<sequence length="470" mass="52352">MRKAWQAASKHPDWWAFLAALLLFGIHLAFSKFHALYYDSELYWRFAHDMEQDGKFSLFNMTSQMRGYLYPLLNYPLTALERSWLPGYQMGLVKTEGAVLAALLFGVVGPRCWQALTRQPVLLGRRLVFIALGFLFWRDHFNFLLSDFPALLFLLGGTGLVLRARHPAALLLGGFLLIGTIYIRPIYMLAVPCVLLFRLLRPQPAARGRQLAGWAALVVGALLVMAPQLALNLHNFDSASPFVLNTDKSGQYAVAGEDNLYLWHLNEGLGVQKYETNIGGAYPKAQVFYFDNAGRLVLANRASSQVTSLANYARLVAEHPLDMTALFCRHLFNGLDVLYSSPYLTRVYSPNSGLALLHYAVFFGALLLAVRRAPLLRPAHWLLVAALVLPTLASVPLVVECRFFISLHVLIYGLVCFGLPHPARWPQVVVPAWRLPLLVGFAVFMLSCVTLSASTRASLEVPVLPEGAPE</sequence>
<feature type="transmembrane region" description="Helical" evidence="1">
    <location>
        <begin position="348"/>
        <end position="369"/>
    </location>
</feature>
<feature type="transmembrane region" description="Helical" evidence="1">
    <location>
        <begin position="122"/>
        <end position="137"/>
    </location>
</feature>
<keyword evidence="1" id="KW-0812">Transmembrane</keyword>
<feature type="transmembrane region" description="Helical" evidence="1">
    <location>
        <begin position="381"/>
        <end position="399"/>
    </location>
</feature>